<dbReference type="GO" id="GO:0004830">
    <property type="term" value="F:tryptophan-tRNA ligase activity"/>
    <property type="evidence" value="ECO:0007669"/>
    <property type="project" value="UniProtKB-UniRule"/>
</dbReference>
<dbReference type="GO" id="GO:0005737">
    <property type="term" value="C:cytoplasm"/>
    <property type="evidence" value="ECO:0007669"/>
    <property type="project" value="UniProtKB-SubCell"/>
</dbReference>
<reference evidence="10 11" key="1">
    <citation type="journal article" date="2016" name="Nat. Commun.">
        <title>Thousands of microbial genomes shed light on interconnected biogeochemical processes in an aquifer system.</title>
        <authorList>
            <person name="Anantharaman K."/>
            <person name="Brown C.T."/>
            <person name="Hug L.A."/>
            <person name="Sharon I."/>
            <person name="Castelle C.J."/>
            <person name="Probst A.J."/>
            <person name="Thomas B.C."/>
            <person name="Singh A."/>
            <person name="Wilkins M.J."/>
            <person name="Karaoz U."/>
            <person name="Brodie E.L."/>
            <person name="Williams K.H."/>
            <person name="Hubbard S.S."/>
            <person name="Banfield J.F."/>
        </authorList>
    </citation>
    <scope>NUCLEOTIDE SEQUENCE [LARGE SCALE GENOMIC DNA]</scope>
</reference>
<comment type="similarity">
    <text evidence="1 8 9">Belongs to the class-I aminoacyl-tRNA synthetase family.</text>
</comment>
<evidence type="ECO:0000256" key="8">
    <source>
        <dbReference type="HAMAP-Rule" id="MF_00140"/>
    </source>
</evidence>
<keyword evidence="4 8" id="KW-0067">ATP-binding</keyword>
<dbReference type="InterPro" id="IPR002306">
    <property type="entry name" value="Trp-tRNA-ligase"/>
</dbReference>
<dbReference type="PRINTS" id="PR01039">
    <property type="entry name" value="TRNASYNTHTRP"/>
</dbReference>
<dbReference type="CDD" id="cd00806">
    <property type="entry name" value="TrpRS_core"/>
    <property type="match status" value="1"/>
</dbReference>
<dbReference type="InterPro" id="IPR001412">
    <property type="entry name" value="aa-tRNA-synth_I_CS"/>
</dbReference>
<feature type="binding site" evidence="8">
    <location>
        <position position="183"/>
    </location>
    <ligand>
        <name>ATP</name>
        <dbReference type="ChEBI" id="CHEBI:30616"/>
    </ligand>
</feature>
<comment type="subunit">
    <text evidence="8">Homodimer.</text>
</comment>
<evidence type="ECO:0000256" key="6">
    <source>
        <dbReference type="ARBA" id="ARBA00023146"/>
    </source>
</evidence>
<evidence type="ECO:0000256" key="7">
    <source>
        <dbReference type="ARBA" id="ARBA00049929"/>
    </source>
</evidence>
<dbReference type="GO" id="GO:0005524">
    <property type="term" value="F:ATP binding"/>
    <property type="evidence" value="ECO:0007669"/>
    <property type="project" value="UniProtKB-UniRule"/>
</dbReference>
<comment type="function">
    <text evidence="8">Catalyzes the attachment of tryptophan to tRNA(Trp).</text>
</comment>
<evidence type="ECO:0000313" key="11">
    <source>
        <dbReference type="Proteomes" id="UP000177626"/>
    </source>
</evidence>
<dbReference type="EC" id="6.1.1.2" evidence="8"/>
<dbReference type="InterPro" id="IPR050203">
    <property type="entry name" value="Trp-tRNA_synthetase"/>
</dbReference>
<dbReference type="AlphaFoldDB" id="A0A1G2BVT6"/>
<evidence type="ECO:0000313" key="10">
    <source>
        <dbReference type="EMBL" id="OGY93242.1"/>
    </source>
</evidence>
<dbReference type="EMBL" id="MHKQ01000026">
    <property type="protein sequence ID" value="OGY93242.1"/>
    <property type="molecule type" value="Genomic_DNA"/>
</dbReference>
<dbReference type="PANTHER" id="PTHR43766:SF1">
    <property type="entry name" value="TRYPTOPHAN--TRNA LIGASE, MITOCHONDRIAL"/>
    <property type="match status" value="1"/>
</dbReference>
<dbReference type="InterPro" id="IPR002305">
    <property type="entry name" value="aa-tRNA-synth_Ic"/>
</dbReference>
<dbReference type="Gene3D" id="1.10.240.10">
    <property type="entry name" value="Tyrosyl-Transfer RNA Synthetase"/>
    <property type="match status" value="1"/>
</dbReference>
<dbReference type="InterPro" id="IPR024109">
    <property type="entry name" value="Trp-tRNA-ligase_bac-type"/>
</dbReference>
<dbReference type="NCBIfam" id="TIGR00233">
    <property type="entry name" value="trpS"/>
    <property type="match status" value="1"/>
</dbReference>
<dbReference type="PROSITE" id="PS00178">
    <property type="entry name" value="AA_TRNA_LIGASE_I"/>
    <property type="match status" value="1"/>
</dbReference>
<dbReference type="Proteomes" id="UP000177626">
    <property type="component" value="Unassembled WGS sequence"/>
</dbReference>
<dbReference type="InterPro" id="IPR014729">
    <property type="entry name" value="Rossmann-like_a/b/a_fold"/>
</dbReference>
<protein>
    <recommendedName>
        <fullName evidence="8">Tryptophan--tRNA ligase</fullName>
        <ecNumber evidence="8">6.1.1.2</ecNumber>
    </recommendedName>
    <alternativeName>
        <fullName evidence="8">Tryptophanyl-tRNA synthetase</fullName>
        <shortName evidence="8">TrpRS</shortName>
    </alternativeName>
</protein>
<comment type="subcellular location">
    <subcellularLocation>
        <location evidence="8">Cytoplasm</location>
    </subcellularLocation>
</comment>
<comment type="caution">
    <text evidence="10">The sequence shown here is derived from an EMBL/GenBank/DDBJ whole genome shotgun (WGS) entry which is preliminary data.</text>
</comment>
<evidence type="ECO:0000256" key="5">
    <source>
        <dbReference type="ARBA" id="ARBA00022917"/>
    </source>
</evidence>
<keyword evidence="2 8" id="KW-0436">Ligase</keyword>
<keyword evidence="5 8" id="KW-0648">Protein biosynthesis</keyword>
<feature type="binding site" evidence="8">
    <location>
        <begin position="9"/>
        <end position="11"/>
    </location>
    <ligand>
        <name>ATP</name>
        <dbReference type="ChEBI" id="CHEBI:30616"/>
    </ligand>
</feature>
<feature type="short sequence motif" description="'HIGH' region" evidence="8">
    <location>
        <begin position="10"/>
        <end position="18"/>
    </location>
</feature>
<accession>A0A1G2BVT6</accession>
<feature type="binding site" evidence="8">
    <location>
        <begin position="145"/>
        <end position="147"/>
    </location>
    <ligand>
        <name>ATP</name>
        <dbReference type="ChEBI" id="CHEBI:30616"/>
    </ligand>
</feature>
<dbReference type="SUPFAM" id="SSF52374">
    <property type="entry name" value="Nucleotidylyl transferase"/>
    <property type="match status" value="1"/>
</dbReference>
<feature type="short sequence motif" description="'KMSKS' region" evidence="8">
    <location>
        <begin position="192"/>
        <end position="196"/>
    </location>
</feature>
<organism evidence="10 11">
    <name type="scientific">Candidatus Komeilibacteria bacterium RIFOXYC1_FULL_37_11</name>
    <dbReference type="NCBI Taxonomy" id="1798555"/>
    <lineage>
        <taxon>Bacteria</taxon>
        <taxon>Candidatus Komeiliibacteriota</taxon>
    </lineage>
</organism>
<feature type="binding site" evidence="8">
    <location>
        <position position="133"/>
    </location>
    <ligand>
        <name>L-tryptophan</name>
        <dbReference type="ChEBI" id="CHEBI:57912"/>
    </ligand>
</feature>
<dbReference type="HAMAP" id="MF_00140_B">
    <property type="entry name" value="Trp_tRNA_synth_B"/>
    <property type="match status" value="1"/>
</dbReference>
<dbReference type="PANTHER" id="PTHR43766">
    <property type="entry name" value="TRYPTOPHAN--TRNA LIGASE, MITOCHONDRIAL"/>
    <property type="match status" value="1"/>
</dbReference>
<evidence type="ECO:0000256" key="9">
    <source>
        <dbReference type="RuleBase" id="RU363036"/>
    </source>
</evidence>
<dbReference type="Gene3D" id="3.40.50.620">
    <property type="entry name" value="HUPs"/>
    <property type="match status" value="1"/>
</dbReference>
<evidence type="ECO:0000256" key="4">
    <source>
        <dbReference type="ARBA" id="ARBA00022840"/>
    </source>
</evidence>
<feature type="binding site" evidence="8">
    <location>
        <begin position="17"/>
        <end position="18"/>
    </location>
    <ligand>
        <name>ATP</name>
        <dbReference type="ChEBI" id="CHEBI:30616"/>
    </ligand>
</feature>
<feature type="binding site" evidence="8">
    <location>
        <begin position="192"/>
        <end position="196"/>
    </location>
    <ligand>
        <name>ATP</name>
        <dbReference type="ChEBI" id="CHEBI:30616"/>
    </ligand>
</feature>
<evidence type="ECO:0000256" key="2">
    <source>
        <dbReference type="ARBA" id="ARBA00022598"/>
    </source>
</evidence>
<sequence length="317" mass="36383">MNKLFSGIKPTGKIHLGNYLGALKNWVELQEKYQCLYFIADLHALTIKINPDELRDHSLQLAIDLLSLGIDPKKAVLFRQSDVIGHTELAWIFNCLTPVSELERMTQFKDESKKQPDNVNAGLLTYPVLQAADILLYRAESVPVGEDQLQHLELSRIIARKFNNRYQRYFPEPKPVISPARRVMSLKYPERKMSKSHGEASYIALRDDEKTVSQKIKKAVTDDQGVLNLLELYSYFGDLKKYERMMNEHKSGKLMNASLKEDLAKAILEFLKPTQEKIVYYENNKSKVEKILRDGAKEAQKIADQTMAQVKQLVGLK</sequence>
<name>A0A1G2BVT6_9BACT</name>
<keyword evidence="6 8" id="KW-0030">Aminoacyl-tRNA synthetase</keyword>
<comment type="catalytic activity">
    <reaction evidence="7 8">
        <text>tRNA(Trp) + L-tryptophan + ATP = L-tryptophyl-tRNA(Trp) + AMP + diphosphate + H(+)</text>
        <dbReference type="Rhea" id="RHEA:24080"/>
        <dbReference type="Rhea" id="RHEA-COMP:9671"/>
        <dbReference type="Rhea" id="RHEA-COMP:9705"/>
        <dbReference type="ChEBI" id="CHEBI:15378"/>
        <dbReference type="ChEBI" id="CHEBI:30616"/>
        <dbReference type="ChEBI" id="CHEBI:33019"/>
        <dbReference type="ChEBI" id="CHEBI:57912"/>
        <dbReference type="ChEBI" id="CHEBI:78442"/>
        <dbReference type="ChEBI" id="CHEBI:78535"/>
        <dbReference type="ChEBI" id="CHEBI:456215"/>
        <dbReference type="EC" id="6.1.1.2"/>
    </reaction>
</comment>
<proteinExistence type="inferred from homology"/>
<keyword evidence="8" id="KW-0963">Cytoplasm</keyword>
<evidence type="ECO:0000256" key="3">
    <source>
        <dbReference type="ARBA" id="ARBA00022741"/>
    </source>
</evidence>
<keyword evidence="3 8" id="KW-0547">Nucleotide-binding</keyword>
<dbReference type="Pfam" id="PF00579">
    <property type="entry name" value="tRNA-synt_1b"/>
    <property type="match status" value="1"/>
</dbReference>
<gene>
    <name evidence="8" type="primary">trpS</name>
    <name evidence="10" type="ORF">A2406_03465</name>
</gene>
<evidence type="ECO:0000256" key="1">
    <source>
        <dbReference type="ARBA" id="ARBA00005594"/>
    </source>
</evidence>
<dbReference type="GO" id="GO:0006436">
    <property type="term" value="P:tryptophanyl-tRNA aminoacylation"/>
    <property type="evidence" value="ECO:0007669"/>
    <property type="project" value="UniProtKB-UniRule"/>
</dbReference>